<accession>A0A8S3JCF0</accession>
<dbReference type="InterPro" id="IPR035940">
    <property type="entry name" value="CAP_sf"/>
</dbReference>
<dbReference type="Gene3D" id="3.40.33.10">
    <property type="entry name" value="CAP"/>
    <property type="match status" value="1"/>
</dbReference>
<evidence type="ECO:0000313" key="4">
    <source>
        <dbReference type="Proteomes" id="UP000681720"/>
    </source>
</evidence>
<dbReference type="Proteomes" id="UP000676336">
    <property type="component" value="Unassembled WGS sequence"/>
</dbReference>
<dbReference type="EMBL" id="CAJOBJ010358754">
    <property type="protein sequence ID" value="CAF5216529.1"/>
    <property type="molecule type" value="Genomic_DNA"/>
</dbReference>
<dbReference type="Pfam" id="PF00188">
    <property type="entry name" value="CAP"/>
    <property type="match status" value="1"/>
</dbReference>
<organism evidence="3 4">
    <name type="scientific">Rotaria magnacalcarata</name>
    <dbReference type="NCBI Taxonomy" id="392030"/>
    <lineage>
        <taxon>Eukaryota</taxon>
        <taxon>Metazoa</taxon>
        <taxon>Spiralia</taxon>
        <taxon>Gnathifera</taxon>
        <taxon>Rotifera</taxon>
        <taxon>Eurotatoria</taxon>
        <taxon>Bdelloidea</taxon>
        <taxon>Philodinida</taxon>
        <taxon>Philodinidae</taxon>
        <taxon>Rotaria</taxon>
    </lineage>
</organism>
<proteinExistence type="predicted"/>
<sequence>GPLLTGDRLTKIWYRECERHDFNVDLQENSLHFSQLVWKGTREVGFGRCQTPDKKHWYGVAVYFPPGNYPNQYMENVQPRSDLENQRLA</sequence>
<reference evidence="3" key="1">
    <citation type="submission" date="2021-02" db="EMBL/GenBank/DDBJ databases">
        <authorList>
            <person name="Nowell W R."/>
        </authorList>
    </citation>
    <scope>NUCLEOTIDE SEQUENCE</scope>
</reference>
<dbReference type="PANTHER" id="PTHR10334">
    <property type="entry name" value="CYSTEINE-RICH SECRETORY PROTEIN-RELATED"/>
    <property type="match status" value="1"/>
</dbReference>
<evidence type="ECO:0000313" key="2">
    <source>
        <dbReference type="EMBL" id="CAF5205084.1"/>
    </source>
</evidence>
<comment type="caution">
    <text evidence="3">The sequence shown here is derived from an EMBL/GenBank/DDBJ whole genome shotgun (WGS) entry which is preliminary data.</text>
</comment>
<dbReference type="InterPro" id="IPR001283">
    <property type="entry name" value="CRISP-related"/>
</dbReference>
<dbReference type="EMBL" id="CAJOBI010335409">
    <property type="protein sequence ID" value="CAF5205084.1"/>
    <property type="molecule type" value="Genomic_DNA"/>
</dbReference>
<dbReference type="SUPFAM" id="SSF55797">
    <property type="entry name" value="PR-1-like"/>
    <property type="match status" value="1"/>
</dbReference>
<name>A0A8S3JCF0_9BILA</name>
<evidence type="ECO:0000259" key="1">
    <source>
        <dbReference type="Pfam" id="PF00188"/>
    </source>
</evidence>
<feature type="domain" description="SCP" evidence="1">
    <location>
        <begin position="7"/>
        <end position="62"/>
    </location>
</feature>
<gene>
    <name evidence="3" type="ORF">GIL414_LOCUS81923</name>
    <name evidence="2" type="ORF">SMN809_LOCUS76669</name>
</gene>
<dbReference type="AlphaFoldDB" id="A0A8S3JCF0"/>
<dbReference type="InterPro" id="IPR014044">
    <property type="entry name" value="CAP_dom"/>
</dbReference>
<dbReference type="Proteomes" id="UP000681720">
    <property type="component" value="Unassembled WGS sequence"/>
</dbReference>
<evidence type="ECO:0000313" key="3">
    <source>
        <dbReference type="EMBL" id="CAF5216529.1"/>
    </source>
</evidence>
<protein>
    <recommendedName>
        <fullName evidence="1">SCP domain-containing protein</fullName>
    </recommendedName>
</protein>
<feature type="non-terminal residue" evidence="3">
    <location>
        <position position="1"/>
    </location>
</feature>